<keyword evidence="3" id="KW-0378">Hydrolase</keyword>
<proteinExistence type="predicted"/>
<feature type="region of interest" description="Disordered" evidence="1">
    <location>
        <begin position="261"/>
        <end position="293"/>
    </location>
</feature>
<dbReference type="EMBL" id="JAVIZC010000002">
    <property type="protein sequence ID" value="MDR6101876.1"/>
    <property type="molecule type" value="Genomic_DNA"/>
</dbReference>
<feature type="compositionally biased region" description="Basic and acidic residues" evidence="1">
    <location>
        <begin position="261"/>
        <end position="278"/>
    </location>
</feature>
<keyword evidence="3" id="KW-0255">Endonuclease</keyword>
<dbReference type="Pfam" id="PF03432">
    <property type="entry name" value="Relaxase"/>
    <property type="match status" value="1"/>
</dbReference>
<dbReference type="Proteomes" id="UP001255601">
    <property type="component" value="Unassembled WGS sequence"/>
</dbReference>
<feature type="compositionally biased region" description="Polar residues" evidence="1">
    <location>
        <begin position="464"/>
        <end position="477"/>
    </location>
</feature>
<accession>A0AAJ2ER96</accession>
<keyword evidence="3" id="KW-0540">Nuclease</keyword>
<evidence type="ECO:0000256" key="1">
    <source>
        <dbReference type="SAM" id="MobiDB-lite"/>
    </source>
</evidence>
<reference evidence="3" key="1">
    <citation type="submission" date="2023-08" db="EMBL/GenBank/DDBJ databases">
        <title>Functional and genomic diversity of the sorghum phyllosphere microbiome.</title>
        <authorList>
            <person name="Shade A."/>
        </authorList>
    </citation>
    <scope>NUCLEOTIDE SEQUENCE</scope>
    <source>
        <strain evidence="3">SORGH_AS_0974</strain>
    </source>
</reference>
<sequence length="512" mass="57127">MPETPQAIVHIIRGGGCQTIGRICSQWEYLSRKGELEVRFSERHGGGVMLHEEFEIWAKRWAEQTGHYIDGVKLSDGHPELTTHIVVSFPPGTDEGAAEDAGRLWAENMFGSGENGGEWDYVTVFHTDRPHPHLHVVVNRRALSNRAEWLAIAHRNDFLNYDSLREGLADAAYDCGIALDASSREERGLEGHNPTRAQYRQWARIGFRNHTDEDDEEVNLSPDGNVEVFPELTGIDPGTGSSANGIILSAEAEASRRHRIQESRRRAEAEVHEQEGLPHRTPAGARVPSSTGNEWRDVRVDDQFQQEPEPMELDHPADRAEILAAGEPMDVDSDAAMEVATENLPINDGSSAEAERQFLEEHQEYLARAVRARAQPSRRRPEVRSIIETRGQKIRRMAEEKRARRARRNQNQVDRIIETRAQKQARLEAEAEARRAGAASIHPMTLRSAGSREGQSETAVVDQRVNSAVPPTSQQNSDRGRSGAAALRHGNKQSARDGITRKSGRNGSGRSR</sequence>
<dbReference type="GO" id="GO:0004519">
    <property type="term" value="F:endonuclease activity"/>
    <property type="evidence" value="ECO:0007669"/>
    <property type="project" value="UniProtKB-KW"/>
</dbReference>
<comment type="caution">
    <text evidence="3">The sequence shown here is derived from an EMBL/GenBank/DDBJ whole genome shotgun (WGS) entry which is preliminary data.</text>
</comment>
<name>A0AAJ2ER96_9HYPH</name>
<evidence type="ECO:0000313" key="4">
    <source>
        <dbReference type="Proteomes" id="UP001255601"/>
    </source>
</evidence>
<feature type="compositionally biased region" description="Basic and acidic residues" evidence="1">
    <location>
        <begin position="415"/>
        <end position="435"/>
    </location>
</feature>
<evidence type="ECO:0000313" key="3">
    <source>
        <dbReference type="EMBL" id="MDR6101876.1"/>
    </source>
</evidence>
<dbReference type="RefSeq" id="WP_309770776.1">
    <property type="nucleotide sequence ID" value="NZ_JAVIZC010000002.1"/>
</dbReference>
<dbReference type="AlphaFoldDB" id="A0AAJ2ER96"/>
<evidence type="ECO:0000259" key="2">
    <source>
        <dbReference type="Pfam" id="PF03432"/>
    </source>
</evidence>
<feature type="domain" description="MobA/VirD2-like nuclease" evidence="2">
    <location>
        <begin position="53"/>
        <end position="143"/>
    </location>
</feature>
<dbReference type="InterPro" id="IPR005094">
    <property type="entry name" value="Endonuclease_MobA/VirD2"/>
</dbReference>
<organism evidence="3 4">
    <name type="scientific">Agrobacterium larrymoorei</name>
    <dbReference type="NCBI Taxonomy" id="160699"/>
    <lineage>
        <taxon>Bacteria</taxon>
        <taxon>Pseudomonadati</taxon>
        <taxon>Pseudomonadota</taxon>
        <taxon>Alphaproteobacteria</taxon>
        <taxon>Hyphomicrobiales</taxon>
        <taxon>Rhizobiaceae</taxon>
        <taxon>Rhizobium/Agrobacterium group</taxon>
        <taxon>Agrobacterium</taxon>
    </lineage>
</organism>
<feature type="region of interest" description="Disordered" evidence="1">
    <location>
        <begin position="394"/>
        <end position="512"/>
    </location>
</feature>
<protein>
    <submittedName>
        <fullName evidence="3">Type IV secretion system T-DNA border endonuclease VirD2</fullName>
    </submittedName>
</protein>
<gene>
    <name evidence="3" type="ORF">QE369_002073</name>
</gene>